<feature type="compositionally biased region" description="Basic and acidic residues" evidence="1">
    <location>
        <begin position="118"/>
        <end position="127"/>
    </location>
</feature>
<dbReference type="AlphaFoldDB" id="A0A1E8PZN6"/>
<name>A0A1E8PZN6_9MYCO</name>
<feature type="signal peptide" evidence="2">
    <location>
        <begin position="1"/>
        <end position="25"/>
    </location>
</feature>
<reference evidence="3 4" key="1">
    <citation type="submission" date="2016-09" db="EMBL/GenBank/DDBJ databases">
        <title>genome sequence of Mycobacterium sp. 739 SCH.</title>
        <authorList>
            <person name="Greninger A.L."/>
            <person name="Qin X."/>
            <person name="Jerome K."/>
            <person name="Vora S."/>
            <person name="Quinn K."/>
        </authorList>
    </citation>
    <scope>NUCLEOTIDE SEQUENCE [LARGE SCALE GENOMIC DNA]</scope>
    <source>
        <strain evidence="3 4">SCH</strain>
    </source>
</reference>
<feature type="chain" id="PRO_5009451576" description="PASTA domain-containing protein" evidence="2">
    <location>
        <begin position="26"/>
        <end position="144"/>
    </location>
</feature>
<feature type="region of interest" description="Disordered" evidence="1">
    <location>
        <begin position="118"/>
        <end position="144"/>
    </location>
</feature>
<proteinExistence type="predicted"/>
<keyword evidence="2" id="KW-0732">Signal</keyword>
<dbReference type="EMBL" id="MCHX01000058">
    <property type="protein sequence ID" value="OFJ51723.1"/>
    <property type="molecule type" value="Genomic_DNA"/>
</dbReference>
<evidence type="ECO:0000256" key="2">
    <source>
        <dbReference type="SAM" id="SignalP"/>
    </source>
</evidence>
<evidence type="ECO:0000313" key="3">
    <source>
        <dbReference type="EMBL" id="OFJ51723.1"/>
    </source>
</evidence>
<accession>A0A1E8PZN6</accession>
<organism evidence="3 4">
    <name type="scientific">Mycolicibacterium grossiae</name>
    <dbReference type="NCBI Taxonomy" id="1552759"/>
    <lineage>
        <taxon>Bacteria</taxon>
        <taxon>Bacillati</taxon>
        <taxon>Actinomycetota</taxon>
        <taxon>Actinomycetes</taxon>
        <taxon>Mycobacteriales</taxon>
        <taxon>Mycobacteriaceae</taxon>
        <taxon>Mycolicibacterium</taxon>
    </lineage>
</organism>
<evidence type="ECO:0008006" key="5">
    <source>
        <dbReference type="Google" id="ProtNLM"/>
    </source>
</evidence>
<comment type="caution">
    <text evidence="3">The sequence shown here is derived from an EMBL/GenBank/DDBJ whole genome shotgun (WGS) entry which is preliminary data.</text>
</comment>
<sequence>MVLGVGACGIAAATLGLLGAGVANAEDAVVGQTFADAKAALSQRGMSAQVATTVGDRKNWDECIVSSATPASGLDGFGGQSGGVMKVNLNCYAKYGTALWPGYSLQSPTGRKMWEADMAAKEQREAQARAAQEQAEAAELEGNG</sequence>
<gene>
    <name evidence="3" type="ORF">BEL07_21380</name>
</gene>
<dbReference type="Proteomes" id="UP000178953">
    <property type="component" value="Unassembled WGS sequence"/>
</dbReference>
<feature type="compositionally biased region" description="Low complexity" evidence="1">
    <location>
        <begin position="128"/>
        <end position="137"/>
    </location>
</feature>
<keyword evidence="4" id="KW-1185">Reference proteome</keyword>
<evidence type="ECO:0000256" key="1">
    <source>
        <dbReference type="SAM" id="MobiDB-lite"/>
    </source>
</evidence>
<evidence type="ECO:0000313" key="4">
    <source>
        <dbReference type="Proteomes" id="UP000178953"/>
    </source>
</evidence>
<protein>
    <recommendedName>
        <fullName evidence="5">PASTA domain-containing protein</fullName>
    </recommendedName>
</protein>